<dbReference type="Proteomes" id="UP000233551">
    <property type="component" value="Unassembled WGS sequence"/>
</dbReference>
<proteinExistence type="predicted"/>
<organism evidence="1 2">
    <name type="scientific">Punica granatum</name>
    <name type="common">Pomegranate</name>
    <dbReference type="NCBI Taxonomy" id="22663"/>
    <lineage>
        <taxon>Eukaryota</taxon>
        <taxon>Viridiplantae</taxon>
        <taxon>Streptophyta</taxon>
        <taxon>Embryophyta</taxon>
        <taxon>Tracheophyta</taxon>
        <taxon>Spermatophyta</taxon>
        <taxon>Magnoliopsida</taxon>
        <taxon>eudicotyledons</taxon>
        <taxon>Gunneridae</taxon>
        <taxon>Pentapetalae</taxon>
        <taxon>rosids</taxon>
        <taxon>malvids</taxon>
        <taxon>Myrtales</taxon>
        <taxon>Lythraceae</taxon>
        <taxon>Punica</taxon>
    </lineage>
</organism>
<evidence type="ECO:0000313" key="1">
    <source>
        <dbReference type="EMBL" id="PKI75053.1"/>
    </source>
</evidence>
<dbReference type="EMBL" id="PGOL01000186">
    <property type="protein sequence ID" value="PKI75053.1"/>
    <property type="molecule type" value="Genomic_DNA"/>
</dbReference>
<reference evidence="1 2" key="1">
    <citation type="submission" date="2017-11" db="EMBL/GenBank/DDBJ databases">
        <title>De-novo sequencing of pomegranate (Punica granatum L.) genome.</title>
        <authorList>
            <person name="Akparov Z."/>
            <person name="Amiraslanov A."/>
            <person name="Hajiyeva S."/>
            <person name="Abbasov M."/>
            <person name="Kaur K."/>
            <person name="Hamwieh A."/>
            <person name="Solovyev V."/>
            <person name="Salamov A."/>
            <person name="Braich B."/>
            <person name="Kosarev P."/>
            <person name="Mahmoud A."/>
            <person name="Hajiyev E."/>
            <person name="Babayeva S."/>
            <person name="Izzatullayeva V."/>
            <person name="Mammadov A."/>
            <person name="Mammadov A."/>
            <person name="Sharifova S."/>
            <person name="Ojaghi J."/>
            <person name="Eynullazada K."/>
            <person name="Bayramov B."/>
            <person name="Abdulazimova A."/>
            <person name="Shahmuradov I."/>
        </authorList>
    </citation>
    <scope>NUCLEOTIDE SEQUENCE [LARGE SCALE GENOMIC DNA]</scope>
    <source>
        <strain evidence="2">cv. AG2017</strain>
        <tissue evidence="1">Leaf</tissue>
    </source>
</reference>
<sequence length="161" mass="17857">MIPRRPLDAQVTLRRQQIQSNTVHRSIGSAQRAYLWAQGAVARPPRDELLLVVVPTGTVRPYKTVGGEALLVADPTIGTMYPTDDHRGCPYRLVGIGMPFNGRVILPSTGGQLFVGGPTVGRHGPSRKPLFWMLSWMGALNQHWPEITKLLDWLRTPNLSD</sequence>
<name>A0A2I0L350_PUNGR</name>
<dbReference type="AlphaFoldDB" id="A0A2I0L350"/>
<gene>
    <name evidence="1" type="ORF">CRG98_004527</name>
</gene>
<accession>A0A2I0L350</accession>
<comment type="caution">
    <text evidence="1">The sequence shown here is derived from an EMBL/GenBank/DDBJ whole genome shotgun (WGS) entry which is preliminary data.</text>
</comment>
<protein>
    <submittedName>
        <fullName evidence="1">Uncharacterized protein</fullName>
    </submittedName>
</protein>
<keyword evidence="2" id="KW-1185">Reference proteome</keyword>
<evidence type="ECO:0000313" key="2">
    <source>
        <dbReference type="Proteomes" id="UP000233551"/>
    </source>
</evidence>